<dbReference type="PANTHER" id="PTHR30204:SF82">
    <property type="entry name" value="TRANSCRIPTIONAL REGULATOR, MERR FAMILY"/>
    <property type="match status" value="1"/>
</dbReference>
<feature type="domain" description="HTH merR-type" evidence="2">
    <location>
        <begin position="18"/>
        <end position="87"/>
    </location>
</feature>
<dbReference type="InterPro" id="IPR000551">
    <property type="entry name" value="MerR-type_HTH_dom"/>
</dbReference>
<dbReference type="CDD" id="cd01109">
    <property type="entry name" value="HTH_YyaN"/>
    <property type="match status" value="1"/>
</dbReference>
<name>A0A430B3N0_9ENTE</name>
<proteinExistence type="predicted"/>
<organism evidence="3 4">
    <name type="scientific">Vagococcus carniphilus</name>
    <dbReference type="NCBI Taxonomy" id="218144"/>
    <lineage>
        <taxon>Bacteria</taxon>
        <taxon>Bacillati</taxon>
        <taxon>Bacillota</taxon>
        <taxon>Bacilli</taxon>
        <taxon>Lactobacillales</taxon>
        <taxon>Enterococcaceae</taxon>
        <taxon>Vagococcus</taxon>
    </lineage>
</organism>
<dbReference type="GO" id="GO:0003700">
    <property type="term" value="F:DNA-binding transcription factor activity"/>
    <property type="evidence" value="ECO:0007669"/>
    <property type="project" value="InterPro"/>
</dbReference>
<dbReference type="Pfam" id="PF00376">
    <property type="entry name" value="MerR"/>
    <property type="match status" value="1"/>
</dbReference>
<evidence type="ECO:0000313" key="4">
    <source>
        <dbReference type="Proteomes" id="UP000288028"/>
    </source>
</evidence>
<dbReference type="SUPFAM" id="SSF46955">
    <property type="entry name" value="Putative DNA-binding domain"/>
    <property type="match status" value="1"/>
</dbReference>
<gene>
    <name evidence="3" type="ORF">CBF28_07620</name>
</gene>
<dbReference type="GO" id="GO:0003677">
    <property type="term" value="F:DNA binding"/>
    <property type="evidence" value="ECO:0007669"/>
    <property type="project" value="UniProtKB-KW"/>
</dbReference>
<keyword evidence="1" id="KW-0238">DNA-binding</keyword>
<reference evidence="3 4" key="1">
    <citation type="submission" date="2017-05" db="EMBL/GenBank/DDBJ databases">
        <title>Vagococcus spp. assemblies.</title>
        <authorList>
            <person name="Gulvik C.A."/>
        </authorList>
    </citation>
    <scope>NUCLEOTIDE SEQUENCE [LARGE SCALE GENOMIC DNA]</scope>
    <source>
        <strain evidence="3 4">SS1714</strain>
    </source>
</reference>
<evidence type="ECO:0000256" key="1">
    <source>
        <dbReference type="ARBA" id="ARBA00023125"/>
    </source>
</evidence>
<dbReference type="InterPro" id="IPR009061">
    <property type="entry name" value="DNA-bd_dom_put_sf"/>
</dbReference>
<dbReference type="OrthoDB" id="9811174at2"/>
<dbReference type="PROSITE" id="PS50937">
    <property type="entry name" value="HTH_MERR_2"/>
    <property type="match status" value="1"/>
</dbReference>
<dbReference type="SMART" id="SM00422">
    <property type="entry name" value="HTH_MERR"/>
    <property type="match status" value="1"/>
</dbReference>
<keyword evidence="4" id="KW-1185">Reference proteome</keyword>
<dbReference type="AlphaFoldDB" id="A0A430B3N0"/>
<sequence>MRINLGVNSKSREKRKKMYSIGEVSKLTHISADTLRYYDKIGLIPFVKRNDSGHRIFSESDLKYLEVIQCLKLSDVPVKEIGQFVEWTMEGDSTLEKRKLFFTEKELELEKKIASLETMLSFLKWKKWYYETACHAGEEKIHFIEGTKELNPEVLTHYNELQSEEKRKVSQTPHHFKSH</sequence>
<dbReference type="InterPro" id="IPR047057">
    <property type="entry name" value="MerR_fam"/>
</dbReference>
<comment type="caution">
    <text evidence="3">The sequence shown here is derived from an EMBL/GenBank/DDBJ whole genome shotgun (WGS) entry which is preliminary data.</text>
</comment>
<accession>A0A430B3N0</accession>
<dbReference type="Proteomes" id="UP000288028">
    <property type="component" value="Unassembled WGS sequence"/>
</dbReference>
<dbReference type="PANTHER" id="PTHR30204">
    <property type="entry name" value="REDOX-CYCLING DRUG-SENSING TRANSCRIPTIONAL ACTIVATOR SOXR"/>
    <property type="match status" value="1"/>
</dbReference>
<dbReference type="EMBL" id="NGKB01000006">
    <property type="protein sequence ID" value="RSU14930.1"/>
    <property type="molecule type" value="Genomic_DNA"/>
</dbReference>
<evidence type="ECO:0000313" key="3">
    <source>
        <dbReference type="EMBL" id="RSU14930.1"/>
    </source>
</evidence>
<dbReference type="Gene3D" id="1.10.1660.10">
    <property type="match status" value="1"/>
</dbReference>
<evidence type="ECO:0000259" key="2">
    <source>
        <dbReference type="PROSITE" id="PS50937"/>
    </source>
</evidence>
<protein>
    <recommendedName>
        <fullName evidence="2">HTH merR-type domain-containing protein</fullName>
    </recommendedName>
</protein>